<dbReference type="PANTHER" id="PTHR42977:SF1">
    <property type="entry name" value="BLR6576 PROTEIN"/>
    <property type="match status" value="1"/>
</dbReference>
<dbReference type="Pfam" id="PF00561">
    <property type="entry name" value="Abhydrolase_1"/>
    <property type="match status" value="1"/>
</dbReference>
<evidence type="ECO:0000313" key="3">
    <source>
        <dbReference type="Proteomes" id="UP000742631"/>
    </source>
</evidence>
<proteinExistence type="predicted"/>
<reference evidence="2" key="1">
    <citation type="journal article" date="2021" name="PeerJ">
        <title>Extensive microbial diversity within the chicken gut microbiome revealed by metagenomics and culture.</title>
        <authorList>
            <person name="Gilroy R."/>
            <person name="Ravi A."/>
            <person name="Getino M."/>
            <person name="Pursley I."/>
            <person name="Horton D.L."/>
            <person name="Alikhan N.F."/>
            <person name="Baker D."/>
            <person name="Gharbi K."/>
            <person name="Hall N."/>
            <person name="Watson M."/>
            <person name="Adriaenssens E.M."/>
            <person name="Foster-Nyarko E."/>
            <person name="Jarju S."/>
            <person name="Secka A."/>
            <person name="Antonio M."/>
            <person name="Oren A."/>
            <person name="Chaudhuri R.R."/>
            <person name="La Ragione R."/>
            <person name="Hildebrand F."/>
            <person name="Pallen M.J."/>
        </authorList>
    </citation>
    <scope>NUCLEOTIDE SEQUENCE</scope>
    <source>
        <strain evidence="2">316</strain>
    </source>
</reference>
<dbReference type="InterPro" id="IPR000073">
    <property type="entry name" value="AB_hydrolase_1"/>
</dbReference>
<feature type="domain" description="AB hydrolase-1" evidence="1">
    <location>
        <begin position="53"/>
        <end position="295"/>
    </location>
</feature>
<dbReference type="PANTHER" id="PTHR42977">
    <property type="entry name" value="HYDROLASE-RELATED"/>
    <property type="match status" value="1"/>
</dbReference>
<dbReference type="InterPro" id="IPR000639">
    <property type="entry name" value="Epox_hydrolase-like"/>
</dbReference>
<sequence length="317" mass="35036">MPAQTILPAAAALAPDPDKPEPLPSLSATHTYHRTEVDGVGLFYREAGPRDAPTILLLHGYPSSSRQWEPLLPLLADRYHLIAPDYPGFGHSDAPSPADYRYTFDNLARTMEGLVAQLGLARYTLFLQDYGGPVGFRMAQAHPERVSALIVQNANAYAEGLGEKWQGIARYWADPAAHPEQVDAFISLEGAKQRHLGTSPHPERYNPDLWTDESANLTRPGAREIQAALLADYRTNVASYPAWQAWLRDHPLPMLILWGRYDPSFLVPGAEAYLRDRPTAELHILDAGHFALDEATDAVARLTRDFLARHLAAPAAP</sequence>
<keyword evidence="2" id="KW-0378">Hydrolase</keyword>
<protein>
    <submittedName>
        <fullName evidence="2">Alpha/beta hydrolase</fullName>
    </submittedName>
</protein>
<dbReference type="EMBL" id="DYYG01000001">
    <property type="protein sequence ID" value="HJE22077.1"/>
    <property type="molecule type" value="Genomic_DNA"/>
</dbReference>
<dbReference type="AlphaFoldDB" id="A0A921DZ09"/>
<comment type="caution">
    <text evidence="2">The sequence shown here is derived from an EMBL/GenBank/DDBJ whole genome shotgun (WGS) entry which is preliminary data.</text>
</comment>
<gene>
    <name evidence="2" type="ORF">K8W01_00240</name>
</gene>
<dbReference type="InterPro" id="IPR051340">
    <property type="entry name" value="Haloalkane_dehalogenase"/>
</dbReference>
<dbReference type="PRINTS" id="PR00412">
    <property type="entry name" value="EPOXHYDRLASE"/>
</dbReference>
<reference evidence="2" key="2">
    <citation type="submission" date="2021-09" db="EMBL/GenBank/DDBJ databases">
        <authorList>
            <person name="Gilroy R."/>
        </authorList>
    </citation>
    <scope>NUCLEOTIDE SEQUENCE</scope>
    <source>
        <strain evidence="2">316</strain>
    </source>
</reference>
<dbReference type="PRINTS" id="PR00111">
    <property type="entry name" value="ABHYDROLASE"/>
</dbReference>
<dbReference type="SUPFAM" id="SSF53474">
    <property type="entry name" value="alpha/beta-Hydrolases"/>
    <property type="match status" value="1"/>
</dbReference>
<dbReference type="Proteomes" id="UP000742631">
    <property type="component" value="Unassembled WGS sequence"/>
</dbReference>
<accession>A0A921DZ09</accession>
<dbReference type="Gene3D" id="3.40.50.1820">
    <property type="entry name" value="alpha/beta hydrolase"/>
    <property type="match status" value="1"/>
</dbReference>
<name>A0A921DZ09_9HYPH</name>
<dbReference type="InterPro" id="IPR029058">
    <property type="entry name" value="AB_hydrolase_fold"/>
</dbReference>
<organism evidence="2 3">
    <name type="scientific">Methylorubrum populi</name>
    <dbReference type="NCBI Taxonomy" id="223967"/>
    <lineage>
        <taxon>Bacteria</taxon>
        <taxon>Pseudomonadati</taxon>
        <taxon>Pseudomonadota</taxon>
        <taxon>Alphaproteobacteria</taxon>
        <taxon>Hyphomicrobiales</taxon>
        <taxon>Methylobacteriaceae</taxon>
        <taxon>Methylorubrum</taxon>
    </lineage>
</organism>
<evidence type="ECO:0000313" key="2">
    <source>
        <dbReference type="EMBL" id="HJE22077.1"/>
    </source>
</evidence>
<evidence type="ECO:0000259" key="1">
    <source>
        <dbReference type="Pfam" id="PF00561"/>
    </source>
</evidence>
<dbReference type="GO" id="GO:0004301">
    <property type="term" value="F:epoxide hydrolase activity"/>
    <property type="evidence" value="ECO:0007669"/>
    <property type="project" value="TreeGrafter"/>
</dbReference>